<dbReference type="SUPFAM" id="SSF51735">
    <property type="entry name" value="NAD(P)-binding Rossmann-fold domains"/>
    <property type="match status" value="1"/>
</dbReference>
<dbReference type="InterPro" id="IPR005886">
    <property type="entry name" value="UDP_G4E"/>
</dbReference>
<dbReference type="GO" id="GO:0003978">
    <property type="term" value="F:UDP-glucose 4-epimerase activity"/>
    <property type="evidence" value="ECO:0007669"/>
    <property type="project" value="UniProtKB-UniRule"/>
</dbReference>
<name>A0A7W3UYI2_9GAMM</name>
<feature type="domain" description="NAD(P)-binding" evidence="10">
    <location>
        <begin position="6"/>
        <end position="325"/>
    </location>
</feature>
<dbReference type="InterPro" id="IPR016040">
    <property type="entry name" value="NAD(P)-bd_dom"/>
</dbReference>
<keyword evidence="9" id="KW-0119">Carbohydrate metabolism</keyword>
<reference evidence="11 12" key="1">
    <citation type="submission" date="2020-08" db="EMBL/GenBank/DDBJ databases">
        <title>Stenotrophomonas sp. W1S232.</title>
        <authorList>
            <person name="Deng Y."/>
        </authorList>
    </citation>
    <scope>NUCLEOTIDE SEQUENCE [LARGE SCALE GENOMIC DNA]</scope>
    <source>
        <strain evidence="11 12">W1S232</strain>
    </source>
</reference>
<proteinExistence type="inferred from homology"/>
<keyword evidence="7 9" id="KW-0520">NAD</keyword>
<evidence type="ECO:0000256" key="4">
    <source>
        <dbReference type="ARBA" id="ARBA00007637"/>
    </source>
</evidence>
<dbReference type="EMBL" id="JACIUV010000001">
    <property type="protein sequence ID" value="MBB1115632.1"/>
    <property type="molecule type" value="Genomic_DNA"/>
</dbReference>
<evidence type="ECO:0000313" key="12">
    <source>
        <dbReference type="Proteomes" id="UP000550609"/>
    </source>
</evidence>
<comment type="similarity">
    <text evidence="4 9">Belongs to the NAD(P)-dependent epimerase/dehydratase family.</text>
</comment>
<evidence type="ECO:0000256" key="5">
    <source>
        <dbReference type="ARBA" id="ARBA00013189"/>
    </source>
</evidence>
<dbReference type="Gene3D" id="3.90.25.10">
    <property type="entry name" value="UDP-galactose 4-epimerase, domain 1"/>
    <property type="match status" value="1"/>
</dbReference>
<dbReference type="InterPro" id="IPR036291">
    <property type="entry name" value="NAD(P)-bd_dom_sf"/>
</dbReference>
<evidence type="ECO:0000256" key="9">
    <source>
        <dbReference type="RuleBase" id="RU366046"/>
    </source>
</evidence>
<dbReference type="Pfam" id="PF16363">
    <property type="entry name" value="GDP_Man_Dehyd"/>
    <property type="match status" value="1"/>
</dbReference>
<comment type="subunit">
    <text evidence="9">Homodimer.</text>
</comment>
<evidence type="ECO:0000313" key="11">
    <source>
        <dbReference type="EMBL" id="MBB1115632.1"/>
    </source>
</evidence>
<dbReference type="RefSeq" id="WP_182621083.1">
    <property type="nucleotide sequence ID" value="NZ_JACIUV010000001.1"/>
</dbReference>
<evidence type="ECO:0000256" key="8">
    <source>
        <dbReference type="ARBA" id="ARBA00023235"/>
    </source>
</evidence>
<dbReference type="GO" id="GO:0005829">
    <property type="term" value="C:cytosol"/>
    <property type="evidence" value="ECO:0007669"/>
    <property type="project" value="TreeGrafter"/>
</dbReference>
<dbReference type="UniPathway" id="UPA00214"/>
<dbReference type="NCBIfam" id="TIGR01179">
    <property type="entry name" value="galE"/>
    <property type="match status" value="1"/>
</dbReference>
<dbReference type="PANTHER" id="PTHR43725">
    <property type="entry name" value="UDP-GLUCOSE 4-EPIMERASE"/>
    <property type="match status" value="1"/>
</dbReference>
<dbReference type="CDD" id="cd05247">
    <property type="entry name" value="UDP_G4E_1_SDR_e"/>
    <property type="match status" value="1"/>
</dbReference>
<dbReference type="AlphaFoldDB" id="A0A7W3UYI2"/>
<dbReference type="Proteomes" id="UP000550609">
    <property type="component" value="Unassembled WGS sequence"/>
</dbReference>
<dbReference type="PANTHER" id="PTHR43725:SF47">
    <property type="entry name" value="UDP-GLUCOSE 4-EPIMERASE"/>
    <property type="match status" value="1"/>
</dbReference>
<evidence type="ECO:0000256" key="7">
    <source>
        <dbReference type="ARBA" id="ARBA00023027"/>
    </source>
</evidence>
<dbReference type="GO" id="GO:0006012">
    <property type="term" value="P:galactose metabolic process"/>
    <property type="evidence" value="ECO:0007669"/>
    <property type="project" value="UniProtKB-UniPathway"/>
</dbReference>
<comment type="catalytic activity">
    <reaction evidence="1 9">
        <text>UDP-alpha-D-glucose = UDP-alpha-D-galactose</text>
        <dbReference type="Rhea" id="RHEA:22168"/>
        <dbReference type="ChEBI" id="CHEBI:58885"/>
        <dbReference type="ChEBI" id="CHEBI:66914"/>
        <dbReference type="EC" id="5.1.3.2"/>
    </reaction>
</comment>
<sequence length="336" mass="36449">MNNTILITGGAGYIGSHTTLALIAAGYDVVIVDNFSNSERWIPARIAELAGRPVQCIELDLCNAAATERCINEIRPAGVIHFAALKAVGESVADPLRYYRNNVTGTLNLLQAMRQHGCNHLVFSSSATVYGYPEQCPIDESAALCAINPYGRTKLMMEQAITDISSADPDFNAALLRYFNPAGAHPSGRLGELPRGAPNNLVPFVAQVAAGIRDRVRVFGNDYRTGDGTGVRDYIHVMDLAQAHVQALAYLQRERQDLVVNLGTGQGYSVLQIIQAFARTIGHDIPYEITERRPGDADACYANPSLAQALLGWKASRDLDAICADAWRWQLHLGAA</sequence>
<evidence type="ECO:0000256" key="2">
    <source>
        <dbReference type="ARBA" id="ARBA00001911"/>
    </source>
</evidence>
<evidence type="ECO:0000259" key="10">
    <source>
        <dbReference type="Pfam" id="PF16363"/>
    </source>
</evidence>
<organism evidence="11 12">
    <name type="scientific">Stenotrophomonas koreensis</name>
    <dbReference type="NCBI Taxonomy" id="266128"/>
    <lineage>
        <taxon>Bacteria</taxon>
        <taxon>Pseudomonadati</taxon>
        <taxon>Pseudomonadota</taxon>
        <taxon>Gammaproteobacteria</taxon>
        <taxon>Lysobacterales</taxon>
        <taxon>Lysobacteraceae</taxon>
        <taxon>Stenotrophomonas</taxon>
    </lineage>
</organism>
<evidence type="ECO:0000256" key="3">
    <source>
        <dbReference type="ARBA" id="ARBA00004947"/>
    </source>
</evidence>
<comment type="cofactor">
    <cofactor evidence="2 9">
        <name>NAD(+)</name>
        <dbReference type="ChEBI" id="CHEBI:57540"/>
    </cofactor>
</comment>
<dbReference type="Gene3D" id="3.40.50.720">
    <property type="entry name" value="NAD(P)-binding Rossmann-like Domain"/>
    <property type="match status" value="1"/>
</dbReference>
<evidence type="ECO:0000256" key="6">
    <source>
        <dbReference type="ARBA" id="ARBA00018569"/>
    </source>
</evidence>
<keyword evidence="8 9" id="KW-0413">Isomerase</keyword>
<protein>
    <recommendedName>
        <fullName evidence="6 9">UDP-glucose 4-epimerase</fullName>
        <ecNumber evidence="5 9">5.1.3.2</ecNumber>
    </recommendedName>
</protein>
<comment type="pathway">
    <text evidence="3 9">Carbohydrate metabolism; galactose metabolism.</text>
</comment>
<evidence type="ECO:0000256" key="1">
    <source>
        <dbReference type="ARBA" id="ARBA00000083"/>
    </source>
</evidence>
<gene>
    <name evidence="11" type="primary">galE</name>
    <name evidence="11" type="ORF">H4O09_00940</name>
</gene>
<dbReference type="EC" id="5.1.3.2" evidence="5 9"/>
<accession>A0A7W3UYI2</accession>
<comment type="caution">
    <text evidence="11">The sequence shown here is derived from an EMBL/GenBank/DDBJ whole genome shotgun (WGS) entry which is preliminary data.</text>
</comment>